<dbReference type="EMBL" id="JBBWWQ010000014">
    <property type="protein sequence ID" value="KAK8931456.1"/>
    <property type="molecule type" value="Genomic_DNA"/>
</dbReference>
<sequence length="66" mass="7503">MLALDDLCRQLKDTILEAISNNTLSVFQVGVLIEEPFPMLALDDLAGSSKTPSWKPLRWRYLFTYG</sequence>
<comment type="caution">
    <text evidence="1">The sequence shown here is derived from an EMBL/GenBank/DDBJ whole genome shotgun (WGS) entry which is preliminary data.</text>
</comment>
<proteinExistence type="predicted"/>
<name>A0AAP0B7R3_9ASPA</name>
<gene>
    <name evidence="1" type="ORF">KSP39_PZI016698</name>
</gene>
<evidence type="ECO:0000313" key="1">
    <source>
        <dbReference type="EMBL" id="KAK8931456.1"/>
    </source>
</evidence>
<protein>
    <submittedName>
        <fullName evidence="1">Uncharacterized protein</fullName>
    </submittedName>
</protein>
<organism evidence="1 2">
    <name type="scientific">Platanthera zijinensis</name>
    <dbReference type="NCBI Taxonomy" id="2320716"/>
    <lineage>
        <taxon>Eukaryota</taxon>
        <taxon>Viridiplantae</taxon>
        <taxon>Streptophyta</taxon>
        <taxon>Embryophyta</taxon>
        <taxon>Tracheophyta</taxon>
        <taxon>Spermatophyta</taxon>
        <taxon>Magnoliopsida</taxon>
        <taxon>Liliopsida</taxon>
        <taxon>Asparagales</taxon>
        <taxon>Orchidaceae</taxon>
        <taxon>Orchidoideae</taxon>
        <taxon>Orchideae</taxon>
        <taxon>Orchidinae</taxon>
        <taxon>Platanthera</taxon>
    </lineage>
</organism>
<evidence type="ECO:0000313" key="2">
    <source>
        <dbReference type="Proteomes" id="UP001418222"/>
    </source>
</evidence>
<accession>A0AAP0B7R3</accession>
<dbReference type="AlphaFoldDB" id="A0AAP0B7R3"/>
<reference evidence="1 2" key="1">
    <citation type="journal article" date="2022" name="Nat. Plants">
        <title>Genomes of leafy and leafless Platanthera orchids illuminate the evolution of mycoheterotrophy.</title>
        <authorList>
            <person name="Li M.H."/>
            <person name="Liu K.W."/>
            <person name="Li Z."/>
            <person name="Lu H.C."/>
            <person name="Ye Q.L."/>
            <person name="Zhang D."/>
            <person name="Wang J.Y."/>
            <person name="Li Y.F."/>
            <person name="Zhong Z.M."/>
            <person name="Liu X."/>
            <person name="Yu X."/>
            <person name="Liu D.K."/>
            <person name="Tu X.D."/>
            <person name="Liu B."/>
            <person name="Hao Y."/>
            <person name="Liao X.Y."/>
            <person name="Jiang Y.T."/>
            <person name="Sun W.H."/>
            <person name="Chen J."/>
            <person name="Chen Y.Q."/>
            <person name="Ai Y."/>
            <person name="Zhai J.W."/>
            <person name="Wu S.S."/>
            <person name="Zhou Z."/>
            <person name="Hsiao Y.Y."/>
            <person name="Wu W.L."/>
            <person name="Chen Y.Y."/>
            <person name="Lin Y.F."/>
            <person name="Hsu J.L."/>
            <person name="Li C.Y."/>
            <person name="Wang Z.W."/>
            <person name="Zhao X."/>
            <person name="Zhong W.Y."/>
            <person name="Ma X.K."/>
            <person name="Ma L."/>
            <person name="Huang J."/>
            <person name="Chen G.Z."/>
            <person name="Huang M.Z."/>
            <person name="Huang L."/>
            <person name="Peng D.H."/>
            <person name="Luo Y.B."/>
            <person name="Zou S.Q."/>
            <person name="Chen S.P."/>
            <person name="Lan S."/>
            <person name="Tsai W.C."/>
            <person name="Van de Peer Y."/>
            <person name="Liu Z.J."/>
        </authorList>
    </citation>
    <scope>NUCLEOTIDE SEQUENCE [LARGE SCALE GENOMIC DNA]</scope>
    <source>
        <strain evidence="1">Lor287</strain>
    </source>
</reference>
<keyword evidence="2" id="KW-1185">Reference proteome</keyword>
<dbReference type="Proteomes" id="UP001418222">
    <property type="component" value="Unassembled WGS sequence"/>
</dbReference>